<feature type="active site" description="Schiff-base intermediate with substrate" evidence="5">
    <location>
        <position position="182"/>
    </location>
</feature>
<evidence type="ECO:0000313" key="7">
    <source>
        <dbReference type="EMBL" id="GGN55827.1"/>
    </source>
</evidence>
<keyword evidence="8" id="KW-1185">Reference proteome</keyword>
<evidence type="ECO:0000313" key="8">
    <source>
        <dbReference type="Proteomes" id="UP000600365"/>
    </source>
</evidence>
<accession>A0A918D147</accession>
<keyword evidence="2 4" id="KW-0456">Lyase</keyword>
<dbReference type="CDD" id="cd00408">
    <property type="entry name" value="DHDPS-like"/>
    <property type="match status" value="1"/>
</dbReference>
<comment type="similarity">
    <text evidence="1 4">Belongs to the DapA family.</text>
</comment>
<dbReference type="PANTHER" id="PTHR12128">
    <property type="entry name" value="DIHYDRODIPICOLINATE SYNTHASE"/>
    <property type="match status" value="1"/>
</dbReference>
<dbReference type="PRINTS" id="PR00146">
    <property type="entry name" value="DHPICSNTHASE"/>
</dbReference>
<name>A0A918D147_9ACTN</name>
<dbReference type="InterPro" id="IPR013785">
    <property type="entry name" value="Aldolase_TIM"/>
</dbReference>
<organism evidence="7 8">
    <name type="scientific">Streptomyces albiflavescens</name>
    <dbReference type="NCBI Taxonomy" id="1623582"/>
    <lineage>
        <taxon>Bacteria</taxon>
        <taxon>Bacillati</taxon>
        <taxon>Actinomycetota</taxon>
        <taxon>Actinomycetes</taxon>
        <taxon>Kitasatosporales</taxon>
        <taxon>Streptomycetaceae</taxon>
        <taxon>Streptomyces</taxon>
    </lineage>
</organism>
<evidence type="ECO:0000256" key="5">
    <source>
        <dbReference type="PIRSR" id="PIRSR001365-1"/>
    </source>
</evidence>
<gene>
    <name evidence="7" type="ORF">GCM10011579_016240</name>
</gene>
<dbReference type="Gene3D" id="3.20.20.70">
    <property type="entry name" value="Aldolase class I"/>
    <property type="match status" value="1"/>
</dbReference>
<evidence type="ECO:0000256" key="3">
    <source>
        <dbReference type="ARBA" id="ARBA00023270"/>
    </source>
</evidence>
<sequence>MTAHPSPTTTLLRPRFAPFSIPLTGVVPPVCTPLTPEREVDVPSLIRLVDHLVDGGVDGLFVLGSTSEAAYLTDAQRRLVVETVTGHVAGRLPVLAGAIDMTTPRVLDHVRDVTAAGADAVVVTAPFYTRTHPVEIARHYRVIATRSPVPVFAYDLPVSVHTKLSAELVLELAADGVLAGLKDSSGDLGSFRSVVTGARSHPDITGFTLLTGSEVVVDSALALGADGAVPGLGNVDPVGYVRLFRLCRDGDWERARAEQERLCALFRMVDVGDAARMGGSSSALGAFKAALYLRGVIDCPATAEPQVPLSEGEVELVGKYLAGAGLL</sequence>
<comment type="caution">
    <text evidence="7">The sequence shown here is derived from an EMBL/GenBank/DDBJ whole genome shotgun (WGS) entry which is preliminary data.</text>
</comment>
<dbReference type="SMART" id="SM01130">
    <property type="entry name" value="DHDPS"/>
    <property type="match status" value="1"/>
</dbReference>
<feature type="active site" description="Proton donor/acceptor" evidence="5">
    <location>
        <position position="154"/>
    </location>
</feature>
<evidence type="ECO:0000256" key="4">
    <source>
        <dbReference type="PIRNR" id="PIRNR001365"/>
    </source>
</evidence>
<dbReference type="SUPFAM" id="SSF51569">
    <property type="entry name" value="Aldolase"/>
    <property type="match status" value="1"/>
</dbReference>
<dbReference type="GO" id="GO:0044281">
    <property type="term" value="P:small molecule metabolic process"/>
    <property type="evidence" value="ECO:0007669"/>
    <property type="project" value="UniProtKB-ARBA"/>
</dbReference>
<dbReference type="Proteomes" id="UP000600365">
    <property type="component" value="Unassembled WGS sequence"/>
</dbReference>
<protein>
    <submittedName>
        <fullName evidence="7">Dihydrodipicolinate synthase family protein</fullName>
    </submittedName>
</protein>
<evidence type="ECO:0000256" key="6">
    <source>
        <dbReference type="PIRSR" id="PIRSR001365-2"/>
    </source>
</evidence>
<dbReference type="AlphaFoldDB" id="A0A918D147"/>
<dbReference type="Pfam" id="PF00701">
    <property type="entry name" value="DHDPS"/>
    <property type="match status" value="1"/>
</dbReference>
<keyword evidence="3" id="KW-0704">Schiff base</keyword>
<evidence type="ECO:0000256" key="2">
    <source>
        <dbReference type="ARBA" id="ARBA00023239"/>
    </source>
</evidence>
<dbReference type="PIRSF" id="PIRSF001365">
    <property type="entry name" value="DHDPS"/>
    <property type="match status" value="1"/>
</dbReference>
<dbReference type="EMBL" id="BMMM01000002">
    <property type="protein sequence ID" value="GGN55827.1"/>
    <property type="molecule type" value="Genomic_DNA"/>
</dbReference>
<proteinExistence type="inferred from homology"/>
<reference evidence="7 8" key="1">
    <citation type="journal article" date="2014" name="Int. J. Syst. Evol. Microbiol.">
        <title>Complete genome sequence of Corynebacterium casei LMG S-19264T (=DSM 44701T), isolated from a smear-ripened cheese.</title>
        <authorList>
            <consortium name="US DOE Joint Genome Institute (JGI-PGF)"/>
            <person name="Walter F."/>
            <person name="Albersmeier A."/>
            <person name="Kalinowski J."/>
            <person name="Ruckert C."/>
        </authorList>
    </citation>
    <scope>NUCLEOTIDE SEQUENCE [LARGE SCALE GENOMIC DNA]</scope>
    <source>
        <strain evidence="7 8">CGMCC 4.7111</strain>
    </source>
</reference>
<evidence type="ECO:0000256" key="1">
    <source>
        <dbReference type="ARBA" id="ARBA00007592"/>
    </source>
</evidence>
<feature type="binding site" evidence="6">
    <location>
        <position position="229"/>
    </location>
    <ligand>
        <name>pyruvate</name>
        <dbReference type="ChEBI" id="CHEBI:15361"/>
    </ligand>
</feature>
<dbReference type="PANTHER" id="PTHR12128:SF66">
    <property type="entry name" value="4-HYDROXY-2-OXOGLUTARATE ALDOLASE, MITOCHONDRIAL"/>
    <property type="match status" value="1"/>
</dbReference>
<dbReference type="RefSeq" id="WP_189185164.1">
    <property type="nucleotide sequence ID" value="NZ_BMMM01000002.1"/>
</dbReference>
<dbReference type="PROSITE" id="PS00666">
    <property type="entry name" value="DHDPS_2"/>
    <property type="match status" value="1"/>
</dbReference>
<feature type="binding site" evidence="6">
    <location>
        <position position="66"/>
    </location>
    <ligand>
        <name>pyruvate</name>
        <dbReference type="ChEBI" id="CHEBI:15361"/>
    </ligand>
</feature>
<dbReference type="GO" id="GO:0008840">
    <property type="term" value="F:4-hydroxy-tetrahydrodipicolinate synthase activity"/>
    <property type="evidence" value="ECO:0007669"/>
    <property type="project" value="TreeGrafter"/>
</dbReference>
<dbReference type="InterPro" id="IPR002220">
    <property type="entry name" value="DapA-like"/>
</dbReference>
<dbReference type="InterPro" id="IPR020625">
    <property type="entry name" value="Schiff_base-form_aldolases_AS"/>
</dbReference>